<comment type="caution">
    <text evidence="1">The sequence shown here is derived from an EMBL/GenBank/DDBJ whole genome shotgun (WGS) entry which is preliminary data.</text>
</comment>
<dbReference type="Proteomes" id="UP001233999">
    <property type="component" value="Unassembled WGS sequence"/>
</dbReference>
<reference evidence="1" key="1">
    <citation type="journal article" date="2023" name="IScience">
        <title>Live-bearing cockroach genome reveals convergent evolutionary mechanisms linked to viviparity in insects and beyond.</title>
        <authorList>
            <person name="Fouks B."/>
            <person name="Harrison M.C."/>
            <person name="Mikhailova A.A."/>
            <person name="Marchal E."/>
            <person name="English S."/>
            <person name="Carruthers M."/>
            <person name="Jennings E.C."/>
            <person name="Chiamaka E.L."/>
            <person name="Frigard R.A."/>
            <person name="Pippel M."/>
            <person name="Attardo G.M."/>
            <person name="Benoit J.B."/>
            <person name="Bornberg-Bauer E."/>
            <person name="Tobe S.S."/>
        </authorList>
    </citation>
    <scope>NUCLEOTIDE SEQUENCE</scope>
    <source>
        <strain evidence="1">Stay&amp;Tobe</strain>
    </source>
</reference>
<name>A0AAD7ZBV1_DIPPU</name>
<protein>
    <submittedName>
        <fullName evidence="1">Uncharacterized protein</fullName>
    </submittedName>
</protein>
<accession>A0AAD7ZBV1</accession>
<reference evidence="1" key="2">
    <citation type="submission" date="2023-05" db="EMBL/GenBank/DDBJ databases">
        <authorList>
            <person name="Fouks B."/>
        </authorList>
    </citation>
    <scope>NUCLEOTIDE SEQUENCE</scope>
    <source>
        <strain evidence="1">Stay&amp;Tobe</strain>
        <tissue evidence="1">Testes</tissue>
    </source>
</reference>
<feature type="non-terminal residue" evidence="1">
    <location>
        <position position="1"/>
    </location>
</feature>
<dbReference type="AlphaFoldDB" id="A0AAD7ZBV1"/>
<organism evidence="1 2">
    <name type="scientific">Diploptera punctata</name>
    <name type="common">Pacific beetle cockroach</name>
    <dbReference type="NCBI Taxonomy" id="6984"/>
    <lineage>
        <taxon>Eukaryota</taxon>
        <taxon>Metazoa</taxon>
        <taxon>Ecdysozoa</taxon>
        <taxon>Arthropoda</taxon>
        <taxon>Hexapoda</taxon>
        <taxon>Insecta</taxon>
        <taxon>Pterygota</taxon>
        <taxon>Neoptera</taxon>
        <taxon>Polyneoptera</taxon>
        <taxon>Dictyoptera</taxon>
        <taxon>Blattodea</taxon>
        <taxon>Blaberoidea</taxon>
        <taxon>Blaberidae</taxon>
        <taxon>Diplopterinae</taxon>
        <taxon>Diploptera</taxon>
    </lineage>
</organism>
<dbReference type="EMBL" id="JASPKZ010009352">
    <property type="protein sequence ID" value="KAJ9577641.1"/>
    <property type="molecule type" value="Genomic_DNA"/>
</dbReference>
<evidence type="ECO:0000313" key="2">
    <source>
        <dbReference type="Proteomes" id="UP001233999"/>
    </source>
</evidence>
<keyword evidence="2" id="KW-1185">Reference proteome</keyword>
<evidence type="ECO:0000313" key="1">
    <source>
        <dbReference type="EMBL" id="KAJ9577641.1"/>
    </source>
</evidence>
<proteinExistence type="predicted"/>
<feature type="non-terminal residue" evidence="1">
    <location>
        <position position="78"/>
    </location>
</feature>
<gene>
    <name evidence="1" type="ORF">L9F63_005828</name>
</gene>
<sequence>EQLKQKPVVLTLTDGLKSKIISRLKSSVDLVFDKPIGNIQVVLGLASKFTVALSAISHRRVADERTLLCGSTIRLPYG</sequence>